<comment type="caution">
    <text evidence="1">The sequence shown here is derived from an EMBL/GenBank/DDBJ whole genome shotgun (WGS) entry which is preliminary data.</text>
</comment>
<organism evidence="1 2">
    <name type="scientific">Araneus ventricosus</name>
    <name type="common">Orbweaver spider</name>
    <name type="synonym">Epeira ventricosa</name>
    <dbReference type="NCBI Taxonomy" id="182803"/>
    <lineage>
        <taxon>Eukaryota</taxon>
        <taxon>Metazoa</taxon>
        <taxon>Ecdysozoa</taxon>
        <taxon>Arthropoda</taxon>
        <taxon>Chelicerata</taxon>
        <taxon>Arachnida</taxon>
        <taxon>Araneae</taxon>
        <taxon>Araneomorphae</taxon>
        <taxon>Entelegynae</taxon>
        <taxon>Araneoidea</taxon>
        <taxon>Araneidae</taxon>
        <taxon>Araneus</taxon>
    </lineage>
</organism>
<sequence length="123" mass="13671">MDKDFGCALLTHEITVGPGKMDANHRPIVSNDLKRIIIPHASDAPSVSKNGIPDYGEGTHSMSFFELHEGAQHLPLRNGPYTSANECPPYDLSETRKSFFGTHLRDALSLRLTSSRTRVPYTY</sequence>
<evidence type="ECO:0000313" key="2">
    <source>
        <dbReference type="Proteomes" id="UP000499080"/>
    </source>
</evidence>
<dbReference type="Proteomes" id="UP000499080">
    <property type="component" value="Unassembled WGS sequence"/>
</dbReference>
<keyword evidence="2" id="KW-1185">Reference proteome</keyword>
<accession>A0A4Y2P107</accession>
<protein>
    <submittedName>
        <fullName evidence="1">Uncharacterized protein</fullName>
    </submittedName>
</protein>
<proteinExistence type="predicted"/>
<evidence type="ECO:0000313" key="1">
    <source>
        <dbReference type="EMBL" id="GBN45044.1"/>
    </source>
</evidence>
<reference evidence="1 2" key="1">
    <citation type="journal article" date="2019" name="Sci. Rep.">
        <title>Orb-weaving spider Araneus ventricosus genome elucidates the spidroin gene catalogue.</title>
        <authorList>
            <person name="Kono N."/>
            <person name="Nakamura H."/>
            <person name="Ohtoshi R."/>
            <person name="Moran D.A.P."/>
            <person name="Shinohara A."/>
            <person name="Yoshida Y."/>
            <person name="Fujiwara M."/>
            <person name="Mori M."/>
            <person name="Tomita M."/>
            <person name="Arakawa K."/>
        </authorList>
    </citation>
    <scope>NUCLEOTIDE SEQUENCE [LARGE SCALE GENOMIC DNA]</scope>
</reference>
<dbReference type="AlphaFoldDB" id="A0A4Y2P107"/>
<gene>
    <name evidence="1" type="ORF">AVEN_64462_1</name>
</gene>
<dbReference type="EMBL" id="BGPR01010236">
    <property type="protein sequence ID" value="GBN45044.1"/>
    <property type="molecule type" value="Genomic_DNA"/>
</dbReference>
<name>A0A4Y2P107_ARAVE</name>